<proteinExistence type="predicted"/>
<evidence type="ECO:0008006" key="3">
    <source>
        <dbReference type="Google" id="ProtNLM"/>
    </source>
</evidence>
<dbReference type="SUPFAM" id="SSF53474">
    <property type="entry name" value="alpha/beta-Hydrolases"/>
    <property type="match status" value="1"/>
</dbReference>
<evidence type="ECO:0000313" key="1">
    <source>
        <dbReference type="EMBL" id="MEU3782988.1"/>
    </source>
</evidence>
<dbReference type="Gene3D" id="3.40.50.1820">
    <property type="entry name" value="alpha/beta hydrolase"/>
    <property type="match status" value="1"/>
</dbReference>
<keyword evidence="2" id="KW-1185">Reference proteome</keyword>
<protein>
    <recommendedName>
        <fullName evidence="3">Alpha/beta hydrolase</fullName>
    </recommendedName>
</protein>
<dbReference type="RefSeq" id="WP_361703916.1">
    <property type="nucleotide sequence ID" value="NZ_JBEZVE010000010.1"/>
</dbReference>
<reference evidence="1 2" key="1">
    <citation type="submission" date="2024-06" db="EMBL/GenBank/DDBJ databases">
        <title>The Natural Products Discovery Center: Release of the First 8490 Sequenced Strains for Exploring Actinobacteria Biosynthetic Diversity.</title>
        <authorList>
            <person name="Kalkreuter E."/>
            <person name="Kautsar S.A."/>
            <person name="Yang D."/>
            <person name="Bader C.D."/>
            <person name="Teijaro C.N."/>
            <person name="Fluegel L."/>
            <person name="Davis C.M."/>
            <person name="Simpson J.R."/>
            <person name="Lauterbach L."/>
            <person name="Steele A.D."/>
            <person name="Gui C."/>
            <person name="Meng S."/>
            <person name="Li G."/>
            <person name="Viehrig K."/>
            <person name="Ye F."/>
            <person name="Su P."/>
            <person name="Kiefer A.F."/>
            <person name="Nichols A."/>
            <person name="Cepeda A.J."/>
            <person name="Yan W."/>
            <person name="Fan B."/>
            <person name="Jiang Y."/>
            <person name="Adhikari A."/>
            <person name="Zheng C.-J."/>
            <person name="Schuster L."/>
            <person name="Cowan T.M."/>
            <person name="Smanski M.J."/>
            <person name="Chevrette M.G."/>
            <person name="De Carvalho L.P.S."/>
            <person name="Shen B."/>
        </authorList>
    </citation>
    <scope>NUCLEOTIDE SEQUENCE [LARGE SCALE GENOMIC DNA]</scope>
    <source>
        <strain evidence="1 2">NPDC033843</strain>
    </source>
</reference>
<comment type="caution">
    <text evidence="1">The sequence shown here is derived from an EMBL/GenBank/DDBJ whole genome shotgun (WGS) entry which is preliminary data.</text>
</comment>
<evidence type="ECO:0000313" key="2">
    <source>
        <dbReference type="Proteomes" id="UP001550739"/>
    </source>
</evidence>
<sequence>MHHRGRHQLLSTWEPALADGLERAVGQRVERPELDLAFYGDLYLPDGGDRLKSGRGSLQPDLADLAEEELDEVSAWLSEAMDPQEGPAESAGGDKGYTRVPRPLQQLLRAFDRRFGAAAAVLYIGVLRQVRRYLTDTELKAAVDARVREAVADDCRVLVGHSLGSVVAYEYLRQNPGHGISTLVTVGSPLGLRMVRDRIAVHALDVPVWAAVRDLRDPVACAGPLRAWWPQIRGDDEPEVNNGGDAHAAERYLSRRATGGLVLRGLPGLVDG</sequence>
<name>A0ABV2ZKZ3_9ACTN</name>
<gene>
    <name evidence="1" type="ORF">AB0E89_20950</name>
</gene>
<dbReference type="InterPro" id="IPR029058">
    <property type="entry name" value="AB_hydrolase_fold"/>
</dbReference>
<accession>A0ABV2ZKZ3</accession>
<dbReference type="EMBL" id="JBEZVE010000010">
    <property type="protein sequence ID" value="MEU3782988.1"/>
    <property type="molecule type" value="Genomic_DNA"/>
</dbReference>
<organism evidence="1 2">
    <name type="scientific">Streptomyces sp. 900129855</name>
    <dbReference type="NCBI Taxonomy" id="3155129"/>
    <lineage>
        <taxon>Bacteria</taxon>
        <taxon>Bacillati</taxon>
        <taxon>Actinomycetota</taxon>
        <taxon>Actinomycetes</taxon>
        <taxon>Kitasatosporales</taxon>
        <taxon>Streptomycetaceae</taxon>
        <taxon>Streptomyces</taxon>
    </lineage>
</organism>
<dbReference type="Proteomes" id="UP001550739">
    <property type="component" value="Unassembled WGS sequence"/>
</dbReference>